<gene>
    <name evidence="11" type="ORF">COCSUDRAFT_64375</name>
</gene>
<evidence type="ECO:0000256" key="1">
    <source>
        <dbReference type="ARBA" id="ARBA00001971"/>
    </source>
</evidence>
<keyword evidence="12" id="KW-1185">Reference proteome</keyword>
<keyword evidence="3 8" id="KW-0349">Heme</keyword>
<reference evidence="11 12" key="1">
    <citation type="journal article" date="2012" name="Genome Biol.">
        <title>The genome of the polar eukaryotic microalga coccomyxa subellipsoidea reveals traits of cold adaptation.</title>
        <authorList>
            <person name="Blanc G."/>
            <person name="Agarkova I."/>
            <person name="Grimwood J."/>
            <person name="Kuo A."/>
            <person name="Brueggeman A."/>
            <person name="Dunigan D."/>
            <person name="Gurnon J."/>
            <person name="Ladunga I."/>
            <person name="Lindquist E."/>
            <person name="Lucas S."/>
            <person name="Pangilinan J."/>
            <person name="Proschold T."/>
            <person name="Salamov A."/>
            <person name="Schmutz J."/>
            <person name="Weeks D."/>
            <person name="Yamada T."/>
            <person name="Claverie J.M."/>
            <person name="Grigoriev I."/>
            <person name="Van Etten J."/>
            <person name="Lomsadze A."/>
            <person name="Borodovsky M."/>
        </authorList>
    </citation>
    <scope>NUCLEOTIDE SEQUENCE [LARGE SCALE GENOMIC DNA]</scope>
    <source>
        <strain evidence="11 12">C-169</strain>
    </source>
</reference>
<feature type="binding site" description="axial binding residue" evidence="8">
    <location>
        <position position="489"/>
    </location>
    <ligand>
        <name>heme</name>
        <dbReference type="ChEBI" id="CHEBI:30413"/>
    </ligand>
    <ligandPart>
        <name>Fe</name>
        <dbReference type="ChEBI" id="CHEBI:18248"/>
    </ligandPart>
</feature>
<accession>I0ZAV1</accession>
<dbReference type="PANTHER" id="PTHR24286:SF24">
    <property type="entry name" value="LANOSTEROL 14-ALPHA DEMETHYLASE"/>
    <property type="match status" value="1"/>
</dbReference>
<dbReference type="eggNOG" id="KOG0157">
    <property type="taxonomic scope" value="Eukaryota"/>
</dbReference>
<feature type="compositionally biased region" description="Polar residues" evidence="10">
    <location>
        <begin position="58"/>
        <end position="69"/>
    </location>
</feature>
<evidence type="ECO:0000256" key="3">
    <source>
        <dbReference type="ARBA" id="ARBA00022617"/>
    </source>
</evidence>
<evidence type="ECO:0000256" key="7">
    <source>
        <dbReference type="ARBA" id="ARBA00023033"/>
    </source>
</evidence>
<comment type="cofactor">
    <cofactor evidence="1 8">
        <name>heme</name>
        <dbReference type="ChEBI" id="CHEBI:30413"/>
    </cofactor>
</comment>
<dbReference type="GeneID" id="17045785"/>
<dbReference type="InterPro" id="IPR001128">
    <property type="entry name" value="Cyt_P450"/>
</dbReference>
<evidence type="ECO:0000256" key="9">
    <source>
        <dbReference type="RuleBase" id="RU000461"/>
    </source>
</evidence>
<dbReference type="InterPro" id="IPR036396">
    <property type="entry name" value="Cyt_P450_sf"/>
</dbReference>
<comment type="similarity">
    <text evidence="2 9">Belongs to the cytochrome P450 family.</text>
</comment>
<evidence type="ECO:0000313" key="12">
    <source>
        <dbReference type="Proteomes" id="UP000007264"/>
    </source>
</evidence>
<dbReference type="GO" id="GO:0016125">
    <property type="term" value="P:sterol metabolic process"/>
    <property type="evidence" value="ECO:0007669"/>
    <property type="project" value="TreeGrafter"/>
</dbReference>
<evidence type="ECO:0000256" key="4">
    <source>
        <dbReference type="ARBA" id="ARBA00022723"/>
    </source>
</evidence>
<feature type="region of interest" description="Disordered" evidence="10">
    <location>
        <begin position="54"/>
        <end position="84"/>
    </location>
</feature>
<dbReference type="SUPFAM" id="SSF48264">
    <property type="entry name" value="Cytochrome P450"/>
    <property type="match status" value="1"/>
</dbReference>
<dbReference type="EMBL" id="AGSI01000001">
    <property type="protein sequence ID" value="EIE27770.1"/>
    <property type="molecule type" value="Genomic_DNA"/>
</dbReference>
<keyword evidence="5 9" id="KW-0560">Oxidoreductase</keyword>
<organism evidence="11 12">
    <name type="scientific">Coccomyxa subellipsoidea (strain C-169)</name>
    <name type="common">Green microalga</name>
    <dbReference type="NCBI Taxonomy" id="574566"/>
    <lineage>
        <taxon>Eukaryota</taxon>
        <taxon>Viridiplantae</taxon>
        <taxon>Chlorophyta</taxon>
        <taxon>core chlorophytes</taxon>
        <taxon>Trebouxiophyceae</taxon>
        <taxon>Trebouxiophyceae incertae sedis</taxon>
        <taxon>Coccomyxaceae</taxon>
        <taxon>Coccomyxa</taxon>
        <taxon>Coccomyxa subellipsoidea</taxon>
    </lineage>
</organism>
<keyword evidence="4 8" id="KW-0479">Metal-binding</keyword>
<dbReference type="AlphaFoldDB" id="I0ZAV1"/>
<evidence type="ECO:0000256" key="2">
    <source>
        <dbReference type="ARBA" id="ARBA00010617"/>
    </source>
</evidence>
<dbReference type="RefSeq" id="XP_005652314.1">
    <property type="nucleotide sequence ID" value="XM_005652257.1"/>
</dbReference>
<dbReference type="InterPro" id="IPR017972">
    <property type="entry name" value="Cyt_P450_CS"/>
</dbReference>
<dbReference type="InterPro" id="IPR002401">
    <property type="entry name" value="Cyt_P450_E_grp-I"/>
</dbReference>
<protein>
    <submittedName>
        <fullName evidence="11">Cytochrome P450</fullName>
    </submittedName>
</protein>
<dbReference type="Gene3D" id="1.10.630.10">
    <property type="entry name" value="Cytochrome P450"/>
    <property type="match status" value="1"/>
</dbReference>
<evidence type="ECO:0000313" key="11">
    <source>
        <dbReference type="EMBL" id="EIE27770.1"/>
    </source>
</evidence>
<dbReference type="OrthoDB" id="442633at2759"/>
<dbReference type="GO" id="GO:0020037">
    <property type="term" value="F:heme binding"/>
    <property type="evidence" value="ECO:0007669"/>
    <property type="project" value="InterPro"/>
</dbReference>
<dbReference type="KEGG" id="csl:COCSUDRAFT_64375"/>
<dbReference type="GO" id="GO:0005506">
    <property type="term" value="F:iron ion binding"/>
    <property type="evidence" value="ECO:0007669"/>
    <property type="project" value="InterPro"/>
</dbReference>
<dbReference type="STRING" id="574566.I0ZAV1"/>
<dbReference type="Proteomes" id="UP000007264">
    <property type="component" value="Unassembled WGS sequence"/>
</dbReference>
<dbReference type="GO" id="GO:0004497">
    <property type="term" value="F:monooxygenase activity"/>
    <property type="evidence" value="ECO:0007669"/>
    <property type="project" value="UniProtKB-KW"/>
</dbReference>
<sequence length="545" mass="59845">MAGWSSSLPSRSACRSLRDAPLPVKAPSSAVPPVRVPVLSSHLSKKKRCNPAAALSSGDFQTGAASTSGGVAWDKTEAGTPLEDLPEPDGNFCLPFIGETAELKANHWEWAHKRVKKFGPVFKSNIFGENVVVVTDFRGLQKVFGGDHKLTQWMTAPSLEALCGEELMGAPKHKASHMKQRRQQGAAFTPDAMDAYLPRVVETCEEYLNSWSAQERVNLIPAMQELAFDFAEGLVVGLGIKGEEKALLLQKWTEFSSNSITFMLDLPGTPYNTAKRARDFILDAIRDRVAAKKAEFEAGNVHKDTLLSFFASAKVEDGEPLDVHDLSMNVLMFMFAGSDTSRESHKVLLGILPDLPPVILDKLREEQAQIVAKHGTGFSRAAMAEMRYADAVAREVLRIWGPAEFLTVKEDFELHGKRIKKGAVILASLMYAKASDPRVSAGDHADSPLPRHMDISNLTDSFRPERWLDDSNKLDTSALATFGMGVHFCLGYPLYMMEAKVLLALVARDYDVTNLSGSPVDWGVSPSARSPTSDVFLRFTPRHSV</sequence>
<evidence type="ECO:0000256" key="10">
    <source>
        <dbReference type="SAM" id="MobiDB-lite"/>
    </source>
</evidence>
<evidence type="ECO:0000256" key="5">
    <source>
        <dbReference type="ARBA" id="ARBA00023002"/>
    </source>
</evidence>
<evidence type="ECO:0000256" key="6">
    <source>
        <dbReference type="ARBA" id="ARBA00023004"/>
    </source>
</evidence>
<dbReference type="Pfam" id="PF00067">
    <property type="entry name" value="p450"/>
    <property type="match status" value="2"/>
</dbReference>
<dbReference type="GO" id="GO:0016705">
    <property type="term" value="F:oxidoreductase activity, acting on paired donors, with incorporation or reduction of molecular oxygen"/>
    <property type="evidence" value="ECO:0007669"/>
    <property type="project" value="InterPro"/>
</dbReference>
<comment type="caution">
    <text evidence="11">The sequence shown here is derived from an EMBL/GenBank/DDBJ whole genome shotgun (WGS) entry which is preliminary data.</text>
</comment>
<dbReference type="PROSITE" id="PS00086">
    <property type="entry name" value="CYTOCHROME_P450"/>
    <property type="match status" value="1"/>
</dbReference>
<dbReference type="PRINTS" id="PR00463">
    <property type="entry name" value="EP450I"/>
</dbReference>
<keyword evidence="6 8" id="KW-0408">Iron</keyword>
<dbReference type="PANTHER" id="PTHR24286">
    <property type="entry name" value="CYTOCHROME P450 26"/>
    <property type="match status" value="1"/>
</dbReference>
<keyword evidence="7 9" id="KW-0503">Monooxygenase</keyword>
<proteinExistence type="inferred from homology"/>
<name>I0ZAV1_COCSC</name>
<evidence type="ECO:0000256" key="8">
    <source>
        <dbReference type="PIRSR" id="PIRSR602401-1"/>
    </source>
</evidence>